<protein>
    <submittedName>
        <fullName evidence="1">Uncharacterized protein</fullName>
    </submittedName>
</protein>
<dbReference type="Proteomes" id="UP000196320">
    <property type="component" value="Unassembled WGS sequence"/>
</dbReference>
<dbReference type="EMBL" id="FUKO01000012">
    <property type="protein sequence ID" value="SJN22312.1"/>
    <property type="molecule type" value="Genomic_DNA"/>
</dbReference>
<name>A0A1R4IR13_9MICO</name>
<evidence type="ECO:0000313" key="1">
    <source>
        <dbReference type="EMBL" id="SJN22312.1"/>
    </source>
</evidence>
<gene>
    <name evidence="1" type="ORF">FM104_03450</name>
</gene>
<keyword evidence="2" id="KW-1185">Reference proteome</keyword>
<accession>A0A1R4IR13</accession>
<organism evidence="1 2">
    <name type="scientific">Microbacterium esteraromaticum</name>
    <dbReference type="NCBI Taxonomy" id="57043"/>
    <lineage>
        <taxon>Bacteria</taxon>
        <taxon>Bacillati</taxon>
        <taxon>Actinomycetota</taxon>
        <taxon>Actinomycetes</taxon>
        <taxon>Micrococcales</taxon>
        <taxon>Microbacteriaceae</taxon>
        <taxon>Microbacterium</taxon>
    </lineage>
</organism>
<proteinExistence type="predicted"/>
<reference evidence="1 2" key="1">
    <citation type="submission" date="2017-02" db="EMBL/GenBank/DDBJ databases">
        <authorList>
            <person name="Peterson S.W."/>
        </authorList>
    </citation>
    <scope>NUCLEOTIDE SEQUENCE [LARGE SCALE GENOMIC DNA]</scope>
    <source>
        <strain evidence="1 2">B Mb 05.01</strain>
    </source>
</reference>
<sequence>MPSFLERLGFVQRLLDGLVVEATAQVIERDGAPRDERLTMQSGCRDASELLRRMLRVDGPTARRPRELVVSAHPFASSSPKHF</sequence>
<dbReference type="AlphaFoldDB" id="A0A1R4IR13"/>
<evidence type="ECO:0000313" key="2">
    <source>
        <dbReference type="Proteomes" id="UP000196320"/>
    </source>
</evidence>
<dbReference type="RefSeq" id="WP_087130071.1">
    <property type="nucleotide sequence ID" value="NZ_FUKO01000012.1"/>
</dbReference>